<comment type="caution">
    <text evidence="6">The sequence shown here is derived from an EMBL/GenBank/DDBJ whole genome shotgun (WGS) entry which is preliminary data.</text>
</comment>
<dbReference type="InterPro" id="IPR012317">
    <property type="entry name" value="Poly(ADP-ribose)pol_cat_dom"/>
</dbReference>
<keyword evidence="1" id="KW-0328">Glycosyltransferase</keyword>
<dbReference type="CDD" id="cd14291">
    <property type="entry name" value="UBA1_NUB1_like"/>
    <property type="match status" value="1"/>
</dbReference>
<dbReference type="InterPro" id="IPR051838">
    <property type="entry name" value="ARTD_PARP"/>
</dbReference>
<evidence type="ECO:0000256" key="1">
    <source>
        <dbReference type="ARBA" id="ARBA00022676"/>
    </source>
</evidence>
<name>A0ABR2I5F3_9EUKA</name>
<reference evidence="6 7" key="1">
    <citation type="submission" date="2024-04" db="EMBL/GenBank/DDBJ databases">
        <title>Tritrichomonas musculus Genome.</title>
        <authorList>
            <person name="Alves-Ferreira E."/>
            <person name="Grigg M."/>
            <person name="Lorenzi H."/>
            <person name="Galac M."/>
        </authorList>
    </citation>
    <scope>NUCLEOTIDE SEQUENCE [LARGE SCALE GENOMIC DNA]</scope>
    <source>
        <strain evidence="6 7">EAF2021</strain>
    </source>
</reference>
<accession>A0ABR2I5F3</accession>
<organism evidence="6 7">
    <name type="scientific">Tritrichomonas musculus</name>
    <dbReference type="NCBI Taxonomy" id="1915356"/>
    <lineage>
        <taxon>Eukaryota</taxon>
        <taxon>Metamonada</taxon>
        <taxon>Parabasalia</taxon>
        <taxon>Tritrichomonadida</taxon>
        <taxon>Tritrichomonadidae</taxon>
        <taxon>Tritrichomonas</taxon>
    </lineage>
</organism>
<feature type="domain" description="UBA" evidence="5">
    <location>
        <begin position="190"/>
        <end position="232"/>
    </location>
</feature>
<evidence type="ECO:0000313" key="7">
    <source>
        <dbReference type="Proteomes" id="UP001470230"/>
    </source>
</evidence>
<sequence length="580" mass="66661">MSNPNDTAPEEQIEFNEEEMFYDDQVFNEEEALFNEEEADFNFIEEEESNKPSFEVSDSIEYPKSDPFIDRLVRDIKLCETFLIDFTFDDSKLPTISFKIPTTILPLSVRFANGFIYNPYLVEVKFEANSDSPYKTFPQNYEIHNPYYGATFPGSILFKIRFSNFFKAKYKPPTSYRCQNYVLPARLSISADDLELSIRELVQEGFSEKQAKRALLFCSNDVNKARDYLILGVVEQEKKEIPVCYADCPLLYLILELCESFTDMNDCCCACGEKLGVFCLKPSCCDKEICKYKFMDLGVGTNIIGEIKRDPYATDFLIALAGGAYNAPTTPPVFDPSPESQGIKFDDNFFIDLPSMQDICDKCDTDSDLKKLIGENYFDFLRFFILANKAQLITLRKPNKVDIKTRAMQFLVTSVSPESELIFRSKKKKFGVKWFWHGSHANRWYRILHTGLKDMGRTDYQLHGGPWFGDGIYMSDSFNVSLSYCMSANNIYQNSVLPKKLMVISLVENANVPELTGPVAANEYTQRDESACITRVLFLIDTETEDTNGYDFNTLHNKIKVPELRDVLANQLKPYMKYLK</sequence>
<dbReference type="Pfam" id="PF00644">
    <property type="entry name" value="PARP"/>
    <property type="match status" value="1"/>
</dbReference>
<dbReference type="Gene3D" id="1.10.8.10">
    <property type="entry name" value="DNA helicase RuvA subunit, C-terminal domain"/>
    <property type="match status" value="1"/>
</dbReference>
<dbReference type="SUPFAM" id="SSF56399">
    <property type="entry name" value="ADP-ribosylation"/>
    <property type="match status" value="1"/>
</dbReference>
<keyword evidence="4" id="KW-0520">NAD</keyword>
<dbReference type="EMBL" id="JAPFFF010000020">
    <property type="protein sequence ID" value="KAK8857683.1"/>
    <property type="molecule type" value="Genomic_DNA"/>
</dbReference>
<dbReference type="InterPro" id="IPR015940">
    <property type="entry name" value="UBA"/>
</dbReference>
<dbReference type="PANTHER" id="PTHR21328">
    <property type="entry name" value="POLY ADP-RIBOSE POLYMERASE FAMILY, MEMBER PARP"/>
    <property type="match status" value="1"/>
</dbReference>
<dbReference type="InterPro" id="IPR009060">
    <property type="entry name" value="UBA-like_sf"/>
</dbReference>
<dbReference type="Pfam" id="PF00627">
    <property type="entry name" value="UBA"/>
    <property type="match status" value="1"/>
</dbReference>
<dbReference type="PROSITE" id="PS50030">
    <property type="entry name" value="UBA"/>
    <property type="match status" value="1"/>
</dbReference>
<keyword evidence="2" id="KW-0808">Transferase</keyword>
<proteinExistence type="predicted"/>
<evidence type="ECO:0000259" key="5">
    <source>
        <dbReference type="PROSITE" id="PS50030"/>
    </source>
</evidence>
<gene>
    <name evidence="6" type="ORF">M9Y10_016091</name>
</gene>
<dbReference type="Proteomes" id="UP001470230">
    <property type="component" value="Unassembled WGS sequence"/>
</dbReference>
<dbReference type="SUPFAM" id="SSF46934">
    <property type="entry name" value="UBA-like"/>
    <property type="match status" value="1"/>
</dbReference>
<evidence type="ECO:0000256" key="3">
    <source>
        <dbReference type="ARBA" id="ARBA00022695"/>
    </source>
</evidence>
<keyword evidence="3" id="KW-0548">Nucleotidyltransferase</keyword>
<dbReference type="SMART" id="SM00165">
    <property type="entry name" value="UBA"/>
    <property type="match status" value="1"/>
</dbReference>
<protein>
    <submittedName>
        <fullName evidence="6">Poly [ADP-ribose] polymerase 6</fullName>
    </submittedName>
</protein>
<evidence type="ECO:0000313" key="6">
    <source>
        <dbReference type="EMBL" id="KAK8857683.1"/>
    </source>
</evidence>
<evidence type="ECO:0000256" key="4">
    <source>
        <dbReference type="ARBA" id="ARBA00023027"/>
    </source>
</evidence>
<keyword evidence="7" id="KW-1185">Reference proteome</keyword>
<evidence type="ECO:0000256" key="2">
    <source>
        <dbReference type="ARBA" id="ARBA00022679"/>
    </source>
</evidence>
<dbReference type="Gene3D" id="3.90.228.10">
    <property type="match status" value="1"/>
</dbReference>